<feature type="transmembrane region" description="Helical" evidence="7">
    <location>
        <begin position="36"/>
        <end position="54"/>
    </location>
</feature>
<feature type="transmembrane region" description="Helical" evidence="7">
    <location>
        <begin position="93"/>
        <end position="116"/>
    </location>
</feature>
<keyword evidence="5 7" id="KW-1133">Transmembrane helix</keyword>
<dbReference type="Gene3D" id="1.20.1530.20">
    <property type="match status" value="1"/>
</dbReference>
<feature type="transmembrane region" description="Helical" evidence="7">
    <location>
        <begin position="328"/>
        <end position="352"/>
    </location>
</feature>
<dbReference type="AlphaFoldDB" id="A0A6J6C0C9"/>
<comment type="similarity">
    <text evidence="2">Belongs to the monovalent cation:proton antiporter 2 (CPA2) transporter (TC 2.A.37) family.</text>
</comment>
<dbReference type="GO" id="GO:0015297">
    <property type="term" value="F:antiporter activity"/>
    <property type="evidence" value="ECO:0007669"/>
    <property type="project" value="InterPro"/>
</dbReference>
<feature type="transmembrane region" description="Helical" evidence="7">
    <location>
        <begin position="358"/>
        <end position="378"/>
    </location>
</feature>
<organism evidence="9">
    <name type="scientific">freshwater metagenome</name>
    <dbReference type="NCBI Taxonomy" id="449393"/>
    <lineage>
        <taxon>unclassified sequences</taxon>
        <taxon>metagenomes</taxon>
        <taxon>ecological metagenomes</taxon>
    </lineage>
</organism>
<dbReference type="InterPro" id="IPR038770">
    <property type="entry name" value="Na+/solute_symporter_sf"/>
</dbReference>
<feature type="transmembrane region" description="Helical" evidence="7">
    <location>
        <begin position="219"/>
        <end position="236"/>
    </location>
</feature>
<accession>A0A6J6C0C9</accession>
<name>A0A6J6C0C9_9ZZZZ</name>
<feature type="domain" description="Cation/H+ exchanger transmembrane" evidence="8">
    <location>
        <begin position="20"/>
        <end position="373"/>
    </location>
</feature>
<evidence type="ECO:0000256" key="7">
    <source>
        <dbReference type="SAM" id="Phobius"/>
    </source>
</evidence>
<feature type="transmembrane region" description="Helical" evidence="7">
    <location>
        <begin position="294"/>
        <end position="316"/>
    </location>
</feature>
<evidence type="ECO:0000256" key="2">
    <source>
        <dbReference type="ARBA" id="ARBA00005551"/>
    </source>
</evidence>
<sequence>MLAASTVSTILIELGAVLLVLAVCGRLAARIGLPSIPLYLLAGLLLGEGSPIALQASSEFIRIGADLGVVLLLLLLGLEYTPEELAHGMRTNWLAGIVDLVASFTPGLLAGLLLGWDPVACVLLGGITYITSSGIVAKLLSDLNRLGNRETSTVLSMLVMEDIVMAVFLPIAAVLIVGATVAEASLSVLLALAVVAAALFVSLRLGARVSRLLDSTSPELLLLTVLGTTFLAAGLADKAKVSAAVGAFLIGVMLSGQIAERGRELLSPIRDVFGGLFFIFFGVQIDPASLPPVLLPAIAIAIVTSASKVGTGWWAARRAGVAARGRRRAAAAMIPRGEFSIVIAGIGTAAGIEADLGPLAACYVLLLAVGGSLAVRFVQ</sequence>
<comment type="subcellular location">
    <subcellularLocation>
        <location evidence="1">Membrane</location>
        <topology evidence="1">Multi-pass membrane protein</topology>
    </subcellularLocation>
</comment>
<evidence type="ECO:0000256" key="1">
    <source>
        <dbReference type="ARBA" id="ARBA00004141"/>
    </source>
</evidence>
<dbReference type="PANTHER" id="PTHR42751">
    <property type="entry name" value="SODIUM/HYDROGEN EXCHANGER FAMILY/TRKA DOMAIN PROTEIN"/>
    <property type="match status" value="1"/>
</dbReference>
<dbReference type="Pfam" id="PF00999">
    <property type="entry name" value="Na_H_Exchanger"/>
    <property type="match status" value="1"/>
</dbReference>
<dbReference type="GO" id="GO:1902600">
    <property type="term" value="P:proton transmembrane transport"/>
    <property type="evidence" value="ECO:0007669"/>
    <property type="project" value="InterPro"/>
</dbReference>
<protein>
    <submittedName>
        <fullName evidence="9">Unannotated protein</fullName>
    </submittedName>
</protein>
<evidence type="ECO:0000256" key="5">
    <source>
        <dbReference type="ARBA" id="ARBA00022989"/>
    </source>
</evidence>
<evidence type="ECO:0000256" key="3">
    <source>
        <dbReference type="ARBA" id="ARBA00022448"/>
    </source>
</evidence>
<proteinExistence type="inferred from homology"/>
<feature type="transmembrane region" description="Helical" evidence="7">
    <location>
        <begin position="271"/>
        <end position="288"/>
    </location>
</feature>
<evidence type="ECO:0000259" key="8">
    <source>
        <dbReference type="Pfam" id="PF00999"/>
    </source>
</evidence>
<evidence type="ECO:0000256" key="4">
    <source>
        <dbReference type="ARBA" id="ARBA00022692"/>
    </source>
</evidence>
<feature type="transmembrane region" description="Helical" evidence="7">
    <location>
        <begin position="60"/>
        <end position="81"/>
    </location>
</feature>
<evidence type="ECO:0000256" key="6">
    <source>
        <dbReference type="ARBA" id="ARBA00023136"/>
    </source>
</evidence>
<feature type="transmembrane region" description="Helical" evidence="7">
    <location>
        <begin position="162"/>
        <end position="182"/>
    </location>
</feature>
<gene>
    <name evidence="9" type="ORF">UFOPK1493_00549</name>
</gene>
<feature type="transmembrane region" description="Helical" evidence="7">
    <location>
        <begin position="6"/>
        <end position="29"/>
    </location>
</feature>
<feature type="transmembrane region" description="Helical" evidence="7">
    <location>
        <begin position="122"/>
        <end position="141"/>
    </location>
</feature>
<dbReference type="EMBL" id="CAEZSR010000011">
    <property type="protein sequence ID" value="CAB4544467.1"/>
    <property type="molecule type" value="Genomic_DNA"/>
</dbReference>
<feature type="transmembrane region" description="Helical" evidence="7">
    <location>
        <begin position="188"/>
        <end position="207"/>
    </location>
</feature>
<keyword evidence="4 7" id="KW-0812">Transmembrane</keyword>
<keyword evidence="6 7" id="KW-0472">Membrane</keyword>
<dbReference type="GO" id="GO:0016020">
    <property type="term" value="C:membrane"/>
    <property type="evidence" value="ECO:0007669"/>
    <property type="project" value="UniProtKB-SubCell"/>
</dbReference>
<dbReference type="PANTHER" id="PTHR42751:SF6">
    <property type="entry name" value="CONSERVED INTEGRAL MEMBRANE TRANSPORT PROTEIN-RELATED"/>
    <property type="match status" value="1"/>
</dbReference>
<keyword evidence="3" id="KW-0813">Transport</keyword>
<dbReference type="InterPro" id="IPR006153">
    <property type="entry name" value="Cation/H_exchanger_TM"/>
</dbReference>
<feature type="transmembrane region" description="Helical" evidence="7">
    <location>
        <begin position="242"/>
        <end position="259"/>
    </location>
</feature>
<evidence type="ECO:0000313" key="9">
    <source>
        <dbReference type="EMBL" id="CAB4544467.1"/>
    </source>
</evidence>
<reference evidence="9" key="1">
    <citation type="submission" date="2020-05" db="EMBL/GenBank/DDBJ databases">
        <authorList>
            <person name="Chiriac C."/>
            <person name="Salcher M."/>
            <person name="Ghai R."/>
            <person name="Kavagutti S V."/>
        </authorList>
    </citation>
    <scope>NUCLEOTIDE SEQUENCE</scope>
</reference>